<accession>A0A3E2GYN8</accession>
<dbReference type="OMA" id="MEFLWHM"/>
<dbReference type="Proteomes" id="UP000258309">
    <property type="component" value="Unassembled WGS sequence"/>
</dbReference>
<dbReference type="STRING" id="5539.A0A3E2GYN8"/>
<dbReference type="PANTHER" id="PTHR37490">
    <property type="entry name" value="EXPRESSED PROTEIN"/>
    <property type="match status" value="1"/>
</dbReference>
<feature type="non-terminal residue" evidence="1">
    <location>
        <position position="250"/>
    </location>
</feature>
<sequence length="250" mass="28945">MYLRPLGRGFLVQPSPPAPLEVEPEKSDVVDDRPKLPDKVIVVGHLRNESTGWVAENLPDWQHAIYTVDDPDAPLKPPKNKGHEAMVYLTYIIDHYDKLPSTVVFLHAHRDGYPKAWHNDADDYDNVNSVRNLRIDFVQQSGYANLRCIHIPGCPDEIRPFRKNMIKDKPHEIAFAQAWKDIFGADVPTPELIAAPCCSQWAASRTQIRQRKKEEYIRYRQWLLDTPLDDAISGRVLEYLWHIFMMRDPV</sequence>
<proteinExistence type="predicted"/>
<gene>
    <name evidence="1" type="ORF">B7463_g10064</name>
</gene>
<dbReference type="AlphaFoldDB" id="A0A3E2GYN8"/>
<name>A0A3E2GYN8_SCYLI</name>
<dbReference type="EMBL" id="NCSJ02000272">
    <property type="protein sequence ID" value="RFU26270.1"/>
    <property type="molecule type" value="Genomic_DNA"/>
</dbReference>
<evidence type="ECO:0000313" key="2">
    <source>
        <dbReference type="Proteomes" id="UP000258309"/>
    </source>
</evidence>
<feature type="non-terminal residue" evidence="1">
    <location>
        <position position="1"/>
    </location>
</feature>
<dbReference type="OrthoDB" id="426718at2759"/>
<keyword evidence="2" id="KW-1185">Reference proteome</keyword>
<evidence type="ECO:0000313" key="1">
    <source>
        <dbReference type="EMBL" id="RFU26270.1"/>
    </source>
</evidence>
<organism evidence="1 2">
    <name type="scientific">Scytalidium lignicola</name>
    <name type="common">Hyphomycete</name>
    <dbReference type="NCBI Taxonomy" id="5539"/>
    <lineage>
        <taxon>Eukaryota</taxon>
        <taxon>Fungi</taxon>
        <taxon>Dikarya</taxon>
        <taxon>Ascomycota</taxon>
        <taxon>Pezizomycotina</taxon>
        <taxon>Leotiomycetes</taxon>
        <taxon>Leotiomycetes incertae sedis</taxon>
        <taxon>Scytalidium</taxon>
    </lineage>
</organism>
<dbReference type="Pfam" id="PF11913">
    <property type="entry name" value="DUF3431"/>
    <property type="match status" value="1"/>
</dbReference>
<comment type="caution">
    <text evidence="1">The sequence shown here is derived from an EMBL/GenBank/DDBJ whole genome shotgun (WGS) entry which is preliminary data.</text>
</comment>
<protein>
    <submittedName>
        <fullName evidence="1">Uncharacterized protein</fullName>
    </submittedName>
</protein>
<dbReference type="PANTHER" id="PTHR37490:SF3">
    <property type="entry name" value="DUF3431 DOMAIN CONTAINING PROTEIN"/>
    <property type="match status" value="1"/>
</dbReference>
<dbReference type="InterPro" id="IPR021838">
    <property type="entry name" value="DUF3431"/>
</dbReference>
<reference evidence="1 2" key="1">
    <citation type="submission" date="2018-05" db="EMBL/GenBank/DDBJ databases">
        <title>Draft genome sequence of Scytalidium lignicola DSM 105466, a ubiquitous saprotrophic fungus.</title>
        <authorList>
            <person name="Buettner E."/>
            <person name="Gebauer A.M."/>
            <person name="Hofrichter M."/>
            <person name="Liers C."/>
            <person name="Kellner H."/>
        </authorList>
    </citation>
    <scope>NUCLEOTIDE SEQUENCE [LARGE SCALE GENOMIC DNA]</scope>
    <source>
        <strain evidence="1 2">DSM 105466</strain>
    </source>
</reference>